<reference evidence="1" key="1">
    <citation type="journal article" date="2014" name="Int. J. Syst. Evol. Microbiol.">
        <title>Complete genome sequence of Corynebacterium casei LMG S-19264T (=DSM 44701T), isolated from a smear-ripened cheese.</title>
        <authorList>
            <consortium name="US DOE Joint Genome Institute (JGI-PGF)"/>
            <person name="Walter F."/>
            <person name="Albersmeier A."/>
            <person name="Kalinowski J."/>
            <person name="Ruckert C."/>
        </authorList>
    </citation>
    <scope>NUCLEOTIDE SEQUENCE</scope>
    <source>
        <strain evidence="1">CGMCC 1.10998</strain>
    </source>
</reference>
<sequence length="105" mass="12097">MHKDKIRSKAQIVSLEAAWERSKFIAIAHEDEDWRQTVASFALEGIVSPMTMRNERDACCPVTACWSKHWNRYELPIGIGRLAAFFFVIQPIKKPVGRIFPTGFF</sequence>
<organism evidence="1 2">
    <name type="scientific">Undibacterium terreum</name>
    <dbReference type="NCBI Taxonomy" id="1224302"/>
    <lineage>
        <taxon>Bacteria</taxon>
        <taxon>Pseudomonadati</taxon>
        <taxon>Pseudomonadota</taxon>
        <taxon>Betaproteobacteria</taxon>
        <taxon>Burkholderiales</taxon>
        <taxon>Oxalobacteraceae</taxon>
        <taxon>Undibacterium</taxon>
    </lineage>
</organism>
<dbReference type="EMBL" id="BMED01000003">
    <property type="protein sequence ID" value="GGC83420.1"/>
    <property type="molecule type" value="Genomic_DNA"/>
</dbReference>
<gene>
    <name evidence="1" type="ORF">GCM10011396_33540</name>
</gene>
<protein>
    <submittedName>
        <fullName evidence="1">Uncharacterized protein</fullName>
    </submittedName>
</protein>
<keyword evidence="2" id="KW-1185">Reference proteome</keyword>
<proteinExistence type="predicted"/>
<reference evidence="1" key="2">
    <citation type="submission" date="2020-09" db="EMBL/GenBank/DDBJ databases">
        <authorList>
            <person name="Sun Q."/>
            <person name="Zhou Y."/>
        </authorList>
    </citation>
    <scope>NUCLEOTIDE SEQUENCE</scope>
    <source>
        <strain evidence="1">CGMCC 1.10998</strain>
    </source>
</reference>
<evidence type="ECO:0000313" key="1">
    <source>
        <dbReference type="EMBL" id="GGC83420.1"/>
    </source>
</evidence>
<dbReference type="RefSeq" id="WP_188567234.1">
    <property type="nucleotide sequence ID" value="NZ_BMED01000003.1"/>
</dbReference>
<evidence type="ECO:0000313" key="2">
    <source>
        <dbReference type="Proteomes" id="UP000637423"/>
    </source>
</evidence>
<dbReference type="AlphaFoldDB" id="A0A916XLC1"/>
<accession>A0A916XLC1</accession>
<comment type="caution">
    <text evidence="1">The sequence shown here is derived from an EMBL/GenBank/DDBJ whole genome shotgun (WGS) entry which is preliminary data.</text>
</comment>
<dbReference type="Proteomes" id="UP000637423">
    <property type="component" value="Unassembled WGS sequence"/>
</dbReference>
<name>A0A916XLC1_9BURK</name>